<gene>
    <name evidence="1" type="ORF">LPLAT_LOCUS1411</name>
</gene>
<dbReference type="PANTHER" id="PTHR10264:SF19">
    <property type="entry name" value="AT06885P-RELATED"/>
    <property type="match status" value="1"/>
</dbReference>
<sequence>MAMEAEAAREARAKVIAAEGEMRASHSLKEASDVISTSPAALQLRYLQTLNNICDEKNSTVIFPLPVEFLTPLLIPSLRGHQETVQMAEYLHKAEDKY</sequence>
<proteinExistence type="predicted"/>
<reference evidence="1" key="1">
    <citation type="submission" date="2024-04" db="EMBL/GenBank/DDBJ databases">
        <authorList>
            <consortium name="Molecular Ecology Group"/>
        </authorList>
    </citation>
    <scope>NUCLEOTIDE SEQUENCE</scope>
</reference>
<organism evidence="1 2">
    <name type="scientific">Lasius platythorax</name>
    <dbReference type="NCBI Taxonomy" id="488582"/>
    <lineage>
        <taxon>Eukaryota</taxon>
        <taxon>Metazoa</taxon>
        <taxon>Ecdysozoa</taxon>
        <taxon>Arthropoda</taxon>
        <taxon>Hexapoda</taxon>
        <taxon>Insecta</taxon>
        <taxon>Pterygota</taxon>
        <taxon>Neoptera</taxon>
        <taxon>Endopterygota</taxon>
        <taxon>Hymenoptera</taxon>
        <taxon>Apocrita</taxon>
        <taxon>Aculeata</taxon>
        <taxon>Formicoidea</taxon>
        <taxon>Formicidae</taxon>
        <taxon>Formicinae</taxon>
        <taxon>Lasius</taxon>
        <taxon>Lasius</taxon>
    </lineage>
</organism>
<dbReference type="EMBL" id="OZ034833">
    <property type="protein sequence ID" value="CAL1674884.1"/>
    <property type="molecule type" value="Genomic_DNA"/>
</dbReference>
<dbReference type="GO" id="GO:0005886">
    <property type="term" value="C:plasma membrane"/>
    <property type="evidence" value="ECO:0007669"/>
    <property type="project" value="InterPro"/>
</dbReference>
<evidence type="ECO:0000313" key="2">
    <source>
        <dbReference type="Proteomes" id="UP001497644"/>
    </source>
</evidence>
<protein>
    <submittedName>
        <fullName evidence="1">Uncharacterized protein</fullName>
    </submittedName>
</protein>
<name>A0AAV2N583_9HYME</name>
<keyword evidence="2" id="KW-1185">Reference proteome</keyword>
<dbReference type="Gene3D" id="6.10.250.2090">
    <property type="match status" value="1"/>
</dbReference>
<evidence type="ECO:0000313" key="1">
    <source>
        <dbReference type="EMBL" id="CAL1674884.1"/>
    </source>
</evidence>
<dbReference type="PANTHER" id="PTHR10264">
    <property type="entry name" value="BAND 7 PROTEIN-RELATED"/>
    <property type="match status" value="1"/>
</dbReference>
<dbReference type="AlphaFoldDB" id="A0AAV2N583"/>
<accession>A0AAV2N583</accession>
<dbReference type="InterPro" id="IPR043202">
    <property type="entry name" value="Band-7_stomatin-like"/>
</dbReference>
<dbReference type="Proteomes" id="UP001497644">
    <property type="component" value="Chromosome 10"/>
</dbReference>